<evidence type="ECO:0000256" key="4">
    <source>
        <dbReference type="ARBA" id="ARBA00023211"/>
    </source>
</evidence>
<comment type="similarity">
    <text evidence="6 7">Belongs to the arginase family.</text>
</comment>
<keyword evidence="2 7" id="KW-0378">Hydrolase</keyword>
<comment type="caution">
    <text evidence="8">The sequence shown here is derived from an EMBL/GenBank/DDBJ whole genome shotgun (WGS) entry which is preliminary data.</text>
</comment>
<gene>
    <name evidence="8" type="ORF">CWD77_14405</name>
</gene>
<dbReference type="InterPro" id="IPR023696">
    <property type="entry name" value="Ureohydrolase_dom_sf"/>
</dbReference>
<evidence type="ECO:0000256" key="6">
    <source>
        <dbReference type="PROSITE-ProRule" id="PRU00742"/>
    </source>
</evidence>
<dbReference type="PANTHER" id="PTHR11358">
    <property type="entry name" value="ARGINASE/AGMATINASE"/>
    <property type="match status" value="1"/>
</dbReference>
<dbReference type="PIRSF" id="PIRSF036979">
    <property type="entry name" value="Arginase"/>
    <property type="match status" value="1"/>
</dbReference>
<dbReference type="RefSeq" id="WP_101074296.1">
    <property type="nucleotide sequence ID" value="NZ_PISP01000006.1"/>
</dbReference>
<organism evidence="8 9">
    <name type="scientific">Rhodohalobacter barkolensis</name>
    <dbReference type="NCBI Taxonomy" id="2053187"/>
    <lineage>
        <taxon>Bacteria</taxon>
        <taxon>Pseudomonadati</taxon>
        <taxon>Balneolota</taxon>
        <taxon>Balneolia</taxon>
        <taxon>Balneolales</taxon>
        <taxon>Balneolaceae</taxon>
        <taxon>Rhodohalobacter</taxon>
    </lineage>
</organism>
<dbReference type="Gene3D" id="3.40.800.10">
    <property type="entry name" value="Ureohydrolase domain"/>
    <property type="match status" value="1"/>
</dbReference>
<dbReference type="AlphaFoldDB" id="A0A2N0VEI1"/>
<dbReference type="InterPro" id="IPR020855">
    <property type="entry name" value="Ureohydrolase_Mn_BS"/>
</dbReference>
<dbReference type="PROSITE" id="PS51409">
    <property type="entry name" value="ARGINASE_2"/>
    <property type="match status" value="1"/>
</dbReference>
<dbReference type="Pfam" id="PF00491">
    <property type="entry name" value="Arginase"/>
    <property type="match status" value="1"/>
</dbReference>
<dbReference type="GO" id="GO:0006547">
    <property type="term" value="P:L-histidine metabolic process"/>
    <property type="evidence" value="ECO:0007669"/>
    <property type="project" value="UniProtKB-KW"/>
</dbReference>
<feature type="binding site" evidence="5">
    <location>
        <position position="220"/>
    </location>
    <ligand>
        <name>Mn(2+)</name>
        <dbReference type="ChEBI" id="CHEBI:29035"/>
        <label>1</label>
    </ligand>
</feature>
<comment type="cofactor">
    <cofactor evidence="5">
        <name>Mn(2+)</name>
        <dbReference type="ChEBI" id="CHEBI:29035"/>
    </cofactor>
    <text evidence="5">Binds 2 manganese ions per subunit.</text>
</comment>
<feature type="binding site" evidence="5">
    <location>
        <position position="112"/>
    </location>
    <ligand>
        <name>Mn(2+)</name>
        <dbReference type="ChEBI" id="CHEBI:29035"/>
        <label>1</label>
    </ligand>
</feature>
<dbReference type="EMBL" id="PISP01000006">
    <property type="protein sequence ID" value="PKD42599.1"/>
    <property type="molecule type" value="Genomic_DNA"/>
</dbReference>
<feature type="binding site" evidence="5">
    <location>
        <position position="137"/>
    </location>
    <ligand>
        <name>Mn(2+)</name>
        <dbReference type="ChEBI" id="CHEBI:29035"/>
        <label>1</label>
    </ligand>
</feature>
<feature type="binding site" evidence="5">
    <location>
        <position position="139"/>
    </location>
    <ligand>
        <name>Mn(2+)</name>
        <dbReference type="ChEBI" id="CHEBI:29035"/>
        <label>1</label>
    </ligand>
</feature>
<dbReference type="CDD" id="cd09988">
    <property type="entry name" value="Formimidoylglutamase"/>
    <property type="match status" value="1"/>
</dbReference>
<reference evidence="8 9" key="1">
    <citation type="submission" date="2017-11" db="EMBL/GenBank/DDBJ databases">
        <title>Rhodohalobacter 15182 sp. nov., isolated from a salt lake.</title>
        <authorList>
            <person name="Han S."/>
        </authorList>
    </citation>
    <scope>NUCLEOTIDE SEQUENCE [LARGE SCALE GENOMIC DNA]</scope>
    <source>
        <strain evidence="8 9">15182</strain>
    </source>
</reference>
<keyword evidence="1 5" id="KW-0479">Metal-binding</keyword>
<evidence type="ECO:0000313" key="9">
    <source>
        <dbReference type="Proteomes" id="UP000233398"/>
    </source>
</evidence>
<evidence type="ECO:0000256" key="7">
    <source>
        <dbReference type="RuleBase" id="RU003684"/>
    </source>
</evidence>
<dbReference type="OrthoDB" id="9788689at2"/>
<protein>
    <submittedName>
        <fullName evidence="8">Arginase</fullName>
    </submittedName>
</protein>
<evidence type="ECO:0000256" key="5">
    <source>
        <dbReference type="PIRSR" id="PIRSR036979-1"/>
    </source>
</evidence>
<dbReference type="GO" id="GO:0033389">
    <property type="term" value="P:putrescine biosynthetic process from arginine, via agmatine"/>
    <property type="evidence" value="ECO:0007669"/>
    <property type="project" value="TreeGrafter"/>
</dbReference>
<evidence type="ECO:0000256" key="3">
    <source>
        <dbReference type="ARBA" id="ARBA00022808"/>
    </source>
</evidence>
<feature type="binding site" evidence="5">
    <location>
        <position position="135"/>
    </location>
    <ligand>
        <name>Mn(2+)</name>
        <dbReference type="ChEBI" id="CHEBI:29035"/>
        <label>1</label>
    </ligand>
</feature>
<keyword evidence="4 5" id="KW-0464">Manganese</keyword>
<name>A0A2N0VEI1_9BACT</name>
<dbReference type="GO" id="GO:0008783">
    <property type="term" value="F:agmatinase activity"/>
    <property type="evidence" value="ECO:0007669"/>
    <property type="project" value="TreeGrafter"/>
</dbReference>
<feature type="binding site" evidence="5">
    <location>
        <position position="222"/>
    </location>
    <ligand>
        <name>Mn(2+)</name>
        <dbReference type="ChEBI" id="CHEBI:29035"/>
        <label>1</label>
    </ligand>
</feature>
<evidence type="ECO:0000256" key="1">
    <source>
        <dbReference type="ARBA" id="ARBA00022723"/>
    </source>
</evidence>
<evidence type="ECO:0000313" key="8">
    <source>
        <dbReference type="EMBL" id="PKD42599.1"/>
    </source>
</evidence>
<proteinExistence type="inferred from homology"/>
<sequence length="294" mass="32086">MSTDDPRLRDIIGKNLNQPAVQLLGFPSDEGVIINGGRPGASKAPQLIYDELLKLTPHPVHIDRHTKLLKKTESLTHLNCSRDLSADQENLGESTAGFLSDQVLPVILGGGHETAFGHFLGYAKSTRPVNIVNIDAHADVREFKNGKPHSGSPFRQAIEHQSGMCRSYNVYGLNPASVSAGHLAFVRKQGNAVFEQSISADAILNRLNLFDEESIMVTMDMDAVRQADAPGVSAPNASGISKDDWLKLAYGFGNHPKVTSFDLCEVNPEFDRDNQTVKLAALTVWYFLLGVALR</sequence>
<evidence type="ECO:0000256" key="2">
    <source>
        <dbReference type="ARBA" id="ARBA00022801"/>
    </source>
</evidence>
<accession>A0A2N0VEI1</accession>
<keyword evidence="9" id="KW-1185">Reference proteome</keyword>
<dbReference type="PROSITE" id="PS01053">
    <property type="entry name" value="ARGINASE_1"/>
    <property type="match status" value="1"/>
</dbReference>
<keyword evidence="3" id="KW-0369">Histidine metabolism</keyword>
<dbReference type="PANTHER" id="PTHR11358:SF35">
    <property type="entry name" value="FORMIMIDOYLGLUTAMASE"/>
    <property type="match status" value="1"/>
</dbReference>
<dbReference type="Proteomes" id="UP000233398">
    <property type="component" value="Unassembled WGS sequence"/>
</dbReference>
<dbReference type="GO" id="GO:0046872">
    <property type="term" value="F:metal ion binding"/>
    <property type="evidence" value="ECO:0007669"/>
    <property type="project" value="UniProtKB-KW"/>
</dbReference>
<dbReference type="SUPFAM" id="SSF52768">
    <property type="entry name" value="Arginase/deacetylase"/>
    <property type="match status" value="1"/>
</dbReference>
<dbReference type="InterPro" id="IPR006035">
    <property type="entry name" value="Ureohydrolase"/>
</dbReference>